<name>A0A399RBN6_9PROT</name>
<feature type="transmembrane region" description="Helical" evidence="1">
    <location>
        <begin position="137"/>
        <end position="159"/>
    </location>
</feature>
<organism evidence="2 3">
    <name type="scientific">Henriciella algicola</name>
    <dbReference type="NCBI Taxonomy" id="1608422"/>
    <lineage>
        <taxon>Bacteria</taxon>
        <taxon>Pseudomonadati</taxon>
        <taxon>Pseudomonadota</taxon>
        <taxon>Alphaproteobacteria</taxon>
        <taxon>Hyphomonadales</taxon>
        <taxon>Hyphomonadaceae</taxon>
        <taxon>Henriciella</taxon>
    </lineage>
</organism>
<dbReference type="AlphaFoldDB" id="A0A399RBN6"/>
<dbReference type="Pfam" id="PF11188">
    <property type="entry name" value="DUF2975"/>
    <property type="match status" value="1"/>
</dbReference>
<gene>
    <name evidence="2" type="ORF">D1222_13530</name>
</gene>
<accession>A0A399RBN6</accession>
<sequence>MGAAMTGESNSSGAGKAGSYDTLSILAWVAVAILAVNVSYFVGEEVGGQYFESGADILPLLNGFLIGLLKAGPTIFIACALADFASFFGRCGKGDVFTARNLKTLRQGADSLIWAAVTSAVIIPVVLGWVGEENSRNIFSFTDLALGVGLMGFALHGLASVFEDAIALKDDNDQFV</sequence>
<reference evidence="2 3" key="1">
    <citation type="submission" date="2018-08" db="EMBL/GenBank/DDBJ databases">
        <title>Henriciella mobilis sp. nov., isolated from seawater.</title>
        <authorList>
            <person name="Cheng H."/>
            <person name="Wu Y.-H."/>
            <person name="Xu X.-W."/>
            <person name="Guo L.-L."/>
        </authorList>
    </citation>
    <scope>NUCLEOTIDE SEQUENCE [LARGE SCALE GENOMIC DNA]</scope>
    <source>
        <strain evidence="2 3">CCUG67844</strain>
    </source>
</reference>
<evidence type="ECO:0000313" key="2">
    <source>
        <dbReference type="EMBL" id="RIJ27417.1"/>
    </source>
</evidence>
<keyword evidence="3" id="KW-1185">Reference proteome</keyword>
<evidence type="ECO:0000256" key="1">
    <source>
        <dbReference type="SAM" id="Phobius"/>
    </source>
</evidence>
<proteinExistence type="predicted"/>
<feature type="transmembrane region" description="Helical" evidence="1">
    <location>
        <begin position="109"/>
        <end position="131"/>
    </location>
</feature>
<feature type="transmembrane region" description="Helical" evidence="1">
    <location>
        <begin position="63"/>
        <end position="88"/>
    </location>
</feature>
<comment type="caution">
    <text evidence="2">The sequence shown here is derived from an EMBL/GenBank/DDBJ whole genome shotgun (WGS) entry which is preliminary data.</text>
</comment>
<keyword evidence="1" id="KW-0812">Transmembrane</keyword>
<dbReference type="InterPro" id="IPR021354">
    <property type="entry name" value="DUF2975"/>
</dbReference>
<dbReference type="Proteomes" id="UP000265845">
    <property type="component" value="Unassembled WGS sequence"/>
</dbReference>
<keyword evidence="1" id="KW-0472">Membrane</keyword>
<feature type="transmembrane region" description="Helical" evidence="1">
    <location>
        <begin position="25"/>
        <end position="43"/>
    </location>
</feature>
<protein>
    <submittedName>
        <fullName evidence="2">DUF2975 domain-containing protein</fullName>
    </submittedName>
</protein>
<keyword evidence="1" id="KW-1133">Transmembrane helix</keyword>
<dbReference type="OrthoDB" id="7629533at2"/>
<evidence type="ECO:0000313" key="3">
    <source>
        <dbReference type="Proteomes" id="UP000265845"/>
    </source>
</evidence>
<dbReference type="EMBL" id="QWGA01000008">
    <property type="protein sequence ID" value="RIJ27417.1"/>
    <property type="molecule type" value="Genomic_DNA"/>
</dbReference>